<dbReference type="AlphaFoldDB" id="A0A6J7SSK2"/>
<accession>A0A6J7SSK2</accession>
<gene>
    <name evidence="1" type="ORF">UFOPK4248_00868</name>
    <name evidence="2" type="ORF">UFOPK4284_01227</name>
</gene>
<dbReference type="EMBL" id="CAFBQE010000134">
    <property type="protein sequence ID" value="CAB5054800.1"/>
    <property type="molecule type" value="Genomic_DNA"/>
</dbReference>
<sequence>MLPIVVRFAIGTDTTPGPKNSTNFPTTPALRKISVIVSAISVAVVPSGN</sequence>
<proteinExistence type="predicted"/>
<evidence type="ECO:0000313" key="2">
    <source>
        <dbReference type="EMBL" id="CAB5054800.1"/>
    </source>
</evidence>
<name>A0A6J7SSK2_9ZZZZ</name>
<protein>
    <submittedName>
        <fullName evidence="1">Unannotated protein</fullName>
    </submittedName>
</protein>
<reference evidence="1" key="1">
    <citation type="submission" date="2020-05" db="EMBL/GenBank/DDBJ databases">
        <authorList>
            <person name="Chiriac C."/>
            <person name="Salcher M."/>
            <person name="Ghai R."/>
            <person name="Kavagutti S V."/>
        </authorList>
    </citation>
    <scope>NUCLEOTIDE SEQUENCE</scope>
</reference>
<dbReference type="EMBL" id="CAFBQB010000128">
    <property type="protein sequence ID" value="CAB5043450.1"/>
    <property type="molecule type" value="Genomic_DNA"/>
</dbReference>
<organism evidence="1">
    <name type="scientific">freshwater metagenome</name>
    <dbReference type="NCBI Taxonomy" id="449393"/>
    <lineage>
        <taxon>unclassified sequences</taxon>
        <taxon>metagenomes</taxon>
        <taxon>ecological metagenomes</taxon>
    </lineage>
</organism>
<evidence type="ECO:0000313" key="1">
    <source>
        <dbReference type="EMBL" id="CAB5043450.1"/>
    </source>
</evidence>